<dbReference type="SUPFAM" id="SSF103473">
    <property type="entry name" value="MFS general substrate transporter"/>
    <property type="match status" value="1"/>
</dbReference>
<dbReference type="PROSITE" id="PS51257">
    <property type="entry name" value="PROKAR_LIPOPROTEIN"/>
    <property type="match status" value="1"/>
</dbReference>
<evidence type="ECO:0000313" key="6">
    <source>
        <dbReference type="EMBL" id="KAK2115147.1"/>
    </source>
</evidence>
<feature type="region of interest" description="Disordered" evidence="5">
    <location>
        <begin position="59"/>
        <end position="158"/>
    </location>
</feature>
<evidence type="ECO:0000256" key="2">
    <source>
        <dbReference type="ARBA" id="ARBA00022692"/>
    </source>
</evidence>
<organism evidence="6 7">
    <name type="scientific">Saguinus oedipus</name>
    <name type="common">Cotton-top tamarin</name>
    <name type="synonym">Oedipomidas oedipus</name>
    <dbReference type="NCBI Taxonomy" id="9490"/>
    <lineage>
        <taxon>Eukaryota</taxon>
        <taxon>Metazoa</taxon>
        <taxon>Chordata</taxon>
        <taxon>Craniata</taxon>
        <taxon>Vertebrata</taxon>
        <taxon>Euteleostomi</taxon>
        <taxon>Mammalia</taxon>
        <taxon>Eutheria</taxon>
        <taxon>Euarchontoglires</taxon>
        <taxon>Primates</taxon>
        <taxon>Haplorrhini</taxon>
        <taxon>Platyrrhini</taxon>
        <taxon>Cebidae</taxon>
        <taxon>Callitrichinae</taxon>
        <taxon>Saguinus</taxon>
    </lineage>
</organism>
<comment type="caution">
    <text evidence="6">The sequence shown here is derived from an EMBL/GenBank/DDBJ whole genome shotgun (WGS) entry which is preliminary data.</text>
</comment>
<keyword evidence="3" id="KW-1133">Transmembrane helix</keyword>
<evidence type="ECO:0000256" key="5">
    <source>
        <dbReference type="SAM" id="MobiDB-lite"/>
    </source>
</evidence>
<proteinExistence type="predicted"/>
<gene>
    <name evidence="6" type="ORF">P7K49_005773</name>
</gene>
<evidence type="ECO:0000313" key="7">
    <source>
        <dbReference type="Proteomes" id="UP001266305"/>
    </source>
</evidence>
<dbReference type="PANTHER" id="PTHR10924:SF6">
    <property type="entry name" value="SOLUTE CARRIER FAMILY 49 MEMBER A3"/>
    <property type="match status" value="1"/>
</dbReference>
<evidence type="ECO:0000256" key="1">
    <source>
        <dbReference type="ARBA" id="ARBA00004141"/>
    </source>
</evidence>
<dbReference type="PANTHER" id="PTHR10924">
    <property type="entry name" value="MAJOR FACILITATOR SUPERFAMILY PROTEIN-RELATED"/>
    <property type="match status" value="1"/>
</dbReference>
<dbReference type="Proteomes" id="UP001266305">
    <property type="component" value="Unassembled WGS sequence"/>
</dbReference>
<evidence type="ECO:0000256" key="3">
    <source>
        <dbReference type="ARBA" id="ARBA00022989"/>
    </source>
</evidence>
<keyword evidence="4" id="KW-0472">Membrane</keyword>
<dbReference type="InterPro" id="IPR049680">
    <property type="entry name" value="FLVCR1-2_SLC49-like"/>
</dbReference>
<name>A0ABQ9W435_SAGOE</name>
<keyword evidence="7" id="KW-1185">Reference proteome</keyword>
<dbReference type="EMBL" id="JASSZA010000003">
    <property type="protein sequence ID" value="KAK2115147.1"/>
    <property type="molecule type" value="Genomic_DNA"/>
</dbReference>
<dbReference type="InterPro" id="IPR036259">
    <property type="entry name" value="MFS_trans_sf"/>
</dbReference>
<protein>
    <submittedName>
        <fullName evidence="6">Uncharacterized protein</fullName>
    </submittedName>
</protein>
<accession>A0ABQ9W435</accession>
<feature type="compositionally biased region" description="Pro residues" evidence="5">
    <location>
        <begin position="147"/>
        <end position="158"/>
    </location>
</feature>
<sequence length="489" mass="50060">MAERTGAETGAPRGPRTYARRWVFLAAVGLLSCSNATAPAAALGPAGFRLPAATAGEQLPAGVAPSPGGRGDRGAVRTGVAGPRGPASRGVPDLPGLRWLRLEARGPSSPAGHREGPCGAPDRGRAQRRARRAAPGLGGRRGCTRPVPAPTPRPGPPRHLPNVQLSAGGGAAVGRAGAAPGRGRGCCGGAWGLSRLPLLLGVKSRPGPCRVDLGAAAAHRHGAGSCGSLVAGPVLTPPGPQLWLSFAPVADVVAEHFGLSMEQINWLSLVYLVVSIPFGVAAIWVLDSVGLRGAVSWTPRHGPLWDRAGAPAFGYEIPAAGEPSRATILGAWLNFAGSVLRIVPCVAAGTRNAFAFLMGGQSLCALAQTLVIFSPAKLAALWFPDHQRATANMLATMSNPLGILVANVLSPALVKKGEDIPLMVRVRRCPCVACVGYVHARLSGGCVPGSEMCLELGDAKLTSAGRVSLVRGVLAARAPLEPLEHVSMK</sequence>
<evidence type="ECO:0000256" key="4">
    <source>
        <dbReference type="ARBA" id="ARBA00023136"/>
    </source>
</evidence>
<comment type="subcellular location">
    <subcellularLocation>
        <location evidence="1">Membrane</location>
        <topology evidence="1">Multi-pass membrane protein</topology>
    </subcellularLocation>
</comment>
<keyword evidence="2" id="KW-0812">Transmembrane</keyword>
<dbReference type="Gene3D" id="1.20.1250.20">
    <property type="entry name" value="MFS general substrate transporter like domains"/>
    <property type="match status" value="1"/>
</dbReference>
<reference evidence="6 7" key="1">
    <citation type="submission" date="2023-05" db="EMBL/GenBank/DDBJ databases">
        <title>B98-5 Cell Line De Novo Hybrid Assembly: An Optical Mapping Approach.</title>
        <authorList>
            <person name="Kananen K."/>
            <person name="Auerbach J.A."/>
            <person name="Kautto E."/>
            <person name="Blachly J.S."/>
        </authorList>
    </citation>
    <scope>NUCLEOTIDE SEQUENCE [LARGE SCALE GENOMIC DNA]</scope>
    <source>
        <strain evidence="6">B95-8</strain>
        <tissue evidence="6">Cell line</tissue>
    </source>
</reference>